<name>A0ABX0NHC8_9BURK</name>
<comment type="caution">
    <text evidence="1">The sequence shown here is derived from an EMBL/GenBank/DDBJ whole genome shotgun (WGS) entry which is preliminary data.</text>
</comment>
<keyword evidence="2" id="KW-1185">Reference proteome</keyword>
<dbReference type="RefSeq" id="WP_167088904.1">
    <property type="nucleotide sequence ID" value="NZ_WHJG01000023.1"/>
</dbReference>
<accession>A0ABX0NHC8</accession>
<reference evidence="1 2" key="1">
    <citation type="submission" date="2019-10" db="EMBL/GenBank/DDBJ databases">
        <title>Taxonomy of Antarctic Massilia spp.: description of Massilia rubra sp. nov., Massilia aquatica sp. nov., Massilia mucilaginosa sp. nov., Massilia frigida sp. nov. isolated from streams, lakes and regoliths.</title>
        <authorList>
            <person name="Holochova P."/>
            <person name="Sedlacek I."/>
            <person name="Kralova S."/>
            <person name="Maslanova I."/>
            <person name="Busse H.-J."/>
            <person name="Stankova E."/>
            <person name="Vrbovska V."/>
            <person name="Kovarovic V."/>
            <person name="Bartak M."/>
            <person name="Svec P."/>
            <person name="Pantucek R."/>
        </authorList>
    </citation>
    <scope>NUCLEOTIDE SEQUENCE [LARGE SCALE GENOMIC DNA]</scope>
    <source>
        <strain evidence="1 2">CCM 8695</strain>
    </source>
</reference>
<organism evidence="1 2">
    <name type="scientific">Massilia frigida</name>
    <dbReference type="NCBI Taxonomy" id="2609281"/>
    <lineage>
        <taxon>Bacteria</taxon>
        <taxon>Pseudomonadati</taxon>
        <taxon>Pseudomonadota</taxon>
        <taxon>Betaproteobacteria</taxon>
        <taxon>Burkholderiales</taxon>
        <taxon>Oxalobacteraceae</taxon>
        <taxon>Telluria group</taxon>
        <taxon>Massilia</taxon>
    </lineage>
</organism>
<protein>
    <submittedName>
        <fullName evidence="1">Uncharacterized protein</fullName>
    </submittedName>
</protein>
<sequence>MDSKRERSLCQAIETGLIAQYRMQPDMTDGLCIVALDNAIVALKQKFGFARNETVLSRPAIDGIVAHVVELGVKHIGNQDGLTMKDYIAVINTIRKSVIRHSACGPHAYFNFVKDYV</sequence>
<gene>
    <name evidence="1" type="ORF">F2P44_20175</name>
</gene>
<evidence type="ECO:0000313" key="2">
    <source>
        <dbReference type="Proteomes" id="UP000621455"/>
    </source>
</evidence>
<dbReference type="Proteomes" id="UP000621455">
    <property type="component" value="Unassembled WGS sequence"/>
</dbReference>
<proteinExistence type="predicted"/>
<evidence type="ECO:0000313" key="1">
    <source>
        <dbReference type="EMBL" id="NHZ81575.1"/>
    </source>
</evidence>
<dbReference type="EMBL" id="WHJG01000023">
    <property type="protein sequence ID" value="NHZ81575.1"/>
    <property type="molecule type" value="Genomic_DNA"/>
</dbReference>